<evidence type="ECO:0000259" key="1">
    <source>
        <dbReference type="Pfam" id="PF04073"/>
    </source>
</evidence>
<reference evidence="2 3" key="1">
    <citation type="journal article" date="2016" name="Environ. Microbiol.">
        <title>Genomic resolution of a cold subsurface aquifer community provides metabolic insights for novel microbes adapted to high CO concentrations.</title>
        <authorList>
            <person name="Probst A.J."/>
            <person name="Castelle C.J."/>
            <person name="Singh A."/>
            <person name="Brown C.T."/>
            <person name="Anantharaman K."/>
            <person name="Sharon I."/>
            <person name="Hug L.A."/>
            <person name="Burstein D."/>
            <person name="Emerson J.B."/>
            <person name="Thomas B.C."/>
            <person name="Banfield J.F."/>
        </authorList>
    </citation>
    <scope>NUCLEOTIDE SEQUENCE [LARGE SCALE GENOMIC DNA]</scope>
    <source>
        <strain evidence="2">CG2_30_54_11</strain>
    </source>
</reference>
<dbReference type="PANTHER" id="PTHR30411">
    <property type="entry name" value="CYTOPLASMIC PROTEIN"/>
    <property type="match status" value="1"/>
</dbReference>
<dbReference type="InterPro" id="IPR007214">
    <property type="entry name" value="YbaK/aa-tRNA-synth-assoc-dom"/>
</dbReference>
<dbReference type="InterPro" id="IPR036754">
    <property type="entry name" value="YbaK/aa-tRNA-synt-asso_dom_sf"/>
</dbReference>
<dbReference type="CDD" id="cd04333">
    <property type="entry name" value="ProX_deacylase"/>
    <property type="match status" value="1"/>
</dbReference>
<dbReference type="Pfam" id="PF04073">
    <property type="entry name" value="tRNA_edit"/>
    <property type="match status" value="1"/>
</dbReference>
<proteinExistence type="predicted"/>
<sequence>MPDIHPTALKVKNLLHDMGFEIKVLEFPQGTKTSQDAAFCVGCEIAQIAKSIVFRAKIKGDCVIVVASGAHRVDERKVEKLIGEKLSKGDADFVREKTGYVIGGVAPVGHTTVCRTFIDESLLSYEIIYGAAGTPNAVFAMAPADLLKMTGGQVADVKQE</sequence>
<name>A0A1J5IL88_9BACT</name>
<dbReference type="STRING" id="1817892.AUK40_02410"/>
<dbReference type="GO" id="GO:0002161">
    <property type="term" value="F:aminoacyl-tRNA deacylase activity"/>
    <property type="evidence" value="ECO:0007669"/>
    <property type="project" value="InterPro"/>
</dbReference>
<organism evidence="2 3">
    <name type="scientific">Candidatus Wirthbacteria bacterium CG2_30_54_11</name>
    <dbReference type="NCBI Taxonomy" id="1817892"/>
    <lineage>
        <taxon>Bacteria</taxon>
        <taxon>Candidatus Wirthbacteria</taxon>
    </lineage>
</organism>
<dbReference type="Proteomes" id="UP000183245">
    <property type="component" value="Unassembled WGS sequence"/>
</dbReference>
<gene>
    <name evidence="2" type="ORF">AUK40_02410</name>
</gene>
<protein>
    <submittedName>
        <fullName evidence="2">Prolyl-tRNA editing protein</fullName>
    </submittedName>
</protein>
<accession>A0A1J5IL88</accession>
<feature type="domain" description="YbaK/aminoacyl-tRNA synthetase-associated" evidence="1">
    <location>
        <begin position="30"/>
        <end position="148"/>
    </location>
</feature>
<dbReference type="EMBL" id="MNZT01000046">
    <property type="protein sequence ID" value="OIP97828.1"/>
    <property type="molecule type" value="Genomic_DNA"/>
</dbReference>
<evidence type="ECO:0000313" key="2">
    <source>
        <dbReference type="EMBL" id="OIP97828.1"/>
    </source>
</evidence>
<comment type="caution">
    <text evidence="2">The sequence shown here is derived from an EMBL/GenBank/DDBJ whole genome shotgun (WGS) entry which is preliminary data.</text>
</comment>
<evidence type="ECO:0000313" key="3">
    <source>
        <dbReference type="Proteomes" id="UP000183245"/>
    </source>
</evidence>
<dbReference type="SUPFAM" id="SSF55826">
    <property type="entry name" value="YbaK/ProRS associated domain"/>
    <property type="match status" value="1"/>
</dbReference>
<dbReference type="Gene3D" id="3.90.960.10">
    <property type="entry name" value="YbaK/aminoacyl-tRNA synthetase-associated domain"/>
    <property type="match status" value="1"/>
</dbReference>
<dbReference type="PANTHER" id="PTHR30411:SF1">
    <property type="entry name" value="CYTOPLASMIC PROTEIN"/>
    <property type="match status" value="1"/>
</dbReference>
<dbReference type="AlphaFoldDB" id="A0A1J5IL88"/>